<feature type="active site" description="Nucleophile" evidence="6">
    <location>
        <position position="144"/>
    </location>
</feature>
<dbReference type="Proteomes" id="UP000651837">
    <property type="component" value="Unassembled WGS sequence"/>
</dbReference>
<dbReference type="InterPro" id="IPR027478">
    <property type="entry name" value="LdcA_N"/>
</dbReference>
<dbReference type="EMBL" id="QGGQ01000002">
    <property type="protein sequence ID" value="PWK24607.1"/>
    <property type="molecule type" value="Genomic_DNA"/>
</dbReference>
<name>A0A316E1V1_9FLAO</name>
<evidence type="ECO:0000313" key="9">
    <source>
        <dbReference type="EMBL" id="MBD1259052.1"/>
    </source>
</evidence>
<dbReference type="Gene3D" id="3.40.50.10740">
    <property type="entry name" value="Class I glutamine amidotransferase-like"/>
    <property type="match status" value="1"/>
</dbReference>
<protein>
    <submittedName>
        <fullName evidence="9">LD-carboxypeptidase</fullName>
    </submittedName>
    <submittedName>
        <fullName evidence="10">Muramoyltetrapeptide carboxypeptidase</fullName>
    </submittedName>
</protein>
<feature type="domain" description="LD-carboxypeptidase C-terminal" evidence="8">
    <location>
        <begin position="207"/>
        <end position="323"/>
    </location>
</feature>
<keyword evidence="3" id="KW-0645">Protease</keyword>
<dbReference type="AlphaFoldDB" id="A0A316E1V1"/>
<evidence type="ECO:0000313" key="11">
    <source>
        <dbReference type="Proteomes" id="UP000245667"/>
    </source>
</evidence>
<evidence type="ECO:0000256" key="4">
    <source>
        <dbReference type="ARBA" id="ARBA00022801"/>
    </source>
</evidence>
<dbReference type="GO" id="GO:0006508">
    <property type="term" value="P:proteolysis"/>
    <property type="evidence" value="ECO:0007669"/>
    <property type="project" value="UniProtKB-KW"/>
</dbReference>
<evidence type="ECO:0000256" key="2">
    <source>
        <dbReference type="ARBA" id="ARBA00022645"/>
    </source>
</evidence>
<dbReference type="Pfam" id="PF02016">
    <property type="entry name" value="Peptidase_S66"/>
    <property type="match status" value="1"/>
</dbReference>
<organism evidence="10 11">
    <name type="scientific">Maribacter polysiphoniae</name>
    <dbReference type="NCBI Taxonomy" id="429344"/>
    <lineage>
        <taxon>Bacteria</taxon>
        <taxon>Pseudomonadati</taxon>
        <taxon>Bacteroidota</taxon>
        <taxon>Flavobacteriia</taxon>
        <taxon>Flavobacteriales</taxon>
        <taxon>Flavobacteriaceae</taxon>
        <taxon>Maribacter</taxon>
    </lineage>
</organism>
<evidence type="ECO:0000256" key="1">
    <source>
        <dbReference type="ARBA" id="ARBA00010233"/>
    </source>
</evidence>
<dbReference type="InterPro" id="IPR027461">
    <property type="entry name" value="Carboxypeptidase_A_C_sf"/>
</dbReference>
<comment type="caution">
    <text evidence="10">The sequence shown here is derived from an EMBL/GenBank/DDBJ whole genome shotgun (WGS) entry which is preliminary data.</text>
</comment>
<proteinExistence type="inferred from homology"/>
<evidence type="ECO:0000313" key="12">
    <source>
        <dbReference type="Proteomes" id="UP000651837"/>
    </source>
</evidence>
<keyword evidence="2 10" id="KW-0121">Carboxypeptidase</keyword>
<dbReference type="OrthoDB" id="9807329at2"/>
<sequence length="338" mass="36674">MKRRPFIKTMAMGTTAIFTTSNLNANATSTGKKEKTIKPKGLTKGDTVTLIAPGGPVNDQKIELSVKNLEDLGLKVKLSKNVRAKRGYMAGTDKQRLEDLHAAFADTTTKAIWCVRGGDGCNRLLPLIDYDLVKENPKILIGFSDITALINAIYRKTGLVGLHGPIGAWDFTDFNKEHVNAIVFDGGAGHSIDGTDKTITLAEGKATGKLIGGNLSLLAALAGTGYDNDFKDKLVFIEDVGEKPRKVDRMLTQLRQANNLKKASGIILGEFADCNPGEGDVSLSLIETLKDRLLDLNIPILYDFPFGHDKNLCTFPMGVEVELDASKKRVTLKENATL</sequence>
<evidence type="ECO:0000256" key="3">
    <source>
        <dbReference type="ARBA" id="ARBA00022670"/>
    </source>
</evidence>
<keyword evidence="5" id="KW-0720">Serine protease</keyword>
<dbReference type="CDD" id="cd07025">
    <property type="entry name" value="Peptidase_S66"/>
    <property type="match status" value="1"/>
</dbReference>
<dbReference type="SUPFAM" id="SSF141986">
    <property type="entry name" value="LD-carboxypeptidase A C-terminal domain-like"/>
    <property type="match status" value="1"/>
</dbReference>
<dbReference type="PIRSF" id="PIRSF028757">
    <property type="entry name" value="LD-carboxypeptidase"/>
    <property type="match status" value="1"/>
</dbReference>
<accession>A0A316E1V1</accession>
<evidence type="ECO:0000259" key="7">
    <source>
        <dbReference type="Pfam" id="PF02016"/>
    </source>
</evidence>
<dbReference type="PANTHER" id="PTHR30237:SF2">
    <property type="entry name" value="MUREIN TETRAPEPTIDE CARBOXYPEPTIDASE"/>
    <property type="match status" value="1"/>
</dbReference>
<dbReference type="Gene3D" id="3.50.30.60">
    <property type="entry name" value="LD-carboxypeptidase A C-terminal domain-like"/>
    <property type="match status" value="1"/>
</dbReference>
<dbReference type="InterPro" id="IPR029062">
    <property type="entry name" value="Class_I_gatase-like"/>
</dbReference>
<dbReference type="InterPro" id="IPR003507">
    <property type="entry name" value="S66_fam"/>
</dbReference>
<evidence type="ECO:0000256" key="6">
    <source>
        <dbReference type="PIRSR" id="PIRSR028757-1"/>
    </source>
</evidence>
<keyword evidence="12" id="KW-1185">Reference proteome</keyword>
<dbReference type="InterPro" id="IPR040921">
    <property type="entry name" value="Peptidase_S66C"/>
</dbReference>
<reference evidence="10 11" key="1">
    <citation type="submission" date="2018-05" db="EMBL/GenBank/DDBJ databases">
        <title>Genomic Encyclopedia of Archaeal and Bacterial Type Strains, Phase II (KMG-II): from individual species to whole genera.</title>
        <authorList>
            <person name="Goeker M."/>
        </authorList>
    </citation>
    <scope>NUCLEOTIDE SEQUENCE [LARGE SCALE GENOMIC DNA]</scope>
    <source>
        <strain evidence="10 11">DSM 23514</strain>
    </source>
</reference>
<dbReference type="EMBL" id="JACWLN010000001">
    <property type="protein sequence ID" value="MBD1259052.1"/>
    <property type="molecule type" value="Genomic_DNA"/>
</dbReference>
<dbReference type="RefSeq" id="WP_109649164.1">
    <property type="nucleotide sequence ID" value="NZ_JACWLN010000001.1"/>
</dbReference>
<reference evidence="9 12" key="2">
    <citation type="submission" date="2020-07" db="EMBL/GenBank/DDBJ databases">
        <title>The draft genome sequence of Maribacter polysiphoniae KCTC 22021.</title>
        <authorList>
            <person name="Mu L."/>
        </authorList>
    </citation>
    <scope>NUCLEOTIDE SEQUENCE [LARGE SCALE GENOMIC DNA]</scope>
    <source>
        <strain evidence="9 12">KCTC 22021</strain>
    </source>
</reference>
<evidence type="ECO:0000256" key="5">
    <source>
        <dbReference type="ARBA" id="ARBA00022825"/>
    </source>
</evidence>
<keyword evidence="4" id="KW-0378">Hydrolase</keyword>
<comment type="similarity">
    <text evidence="1">Belongs to the peptidase S66 family.</text>
</comment>
<evidence type="ECO:0000259" key="8">
    <source>
        <dbReference type="Pfam" id="PF17676"/>
    </source>
</evidence>
<feature type="active site" description="Charge relay system" evidence="6">
    <location>
        <position position="238"/>
    </location>
</feature>
<feature type="active site" description="Charge relay system" evidence="6">
    <location>
        <position position="308"/>
    </location>
</feature>
<dbReference type="PANTHER" id="PTHR30237">
    <property type="entry name" value="MURAMOYLTETRAPEPTIDE CARBOXYPEPTIDASE"/>
    <property type="match status" value="1"/>
</dbReference>
<dbReference type="SUPFAM" id="SSF52317">
    <property type="entry name" value="Class I glutamine amidotransferase-like"/>
    <property type="match status" value="1"/>
</dbReference>
<dbReference type="Proteomes" id="UP000245667">
    <property type="component" value="Unassembled WGS sequence"/>
</dbReference>
<dbReference type="GO" id="GO:0004180">
    <property type="term" value="F:carboxypeptidase activity"/>
    <property type="evidence" value="ECO:0007669"/>
    <property type="project" value="UniProtKB-KW"/>
</dbReference>
<gene>
    <name evidence="9" type="ORF">HZY62_00505</name>
    <name evidence="10" type="ORF">LX92_00971</name>
</gene>
<dbReference type="InterPro" id="IPR040449">
    <property type="entry name" value="Peptidase_S66_N"/>
</dbReference>
<evidence type="ECO:0000313" key="10">
    <source>
        <dbReference type="EMBL" id="PWK24607.1"/>
    </source>
</evidence>
<dbReference type="Pfam" id="PF17676">
    <property type="entry name" value="Peptidase_S66C"/>
    <property type="match status" value="1"/>
</dbReference>
<dbReference type="GO" id="GO:0008236">
    <property type="term" value="F:serine-type peptidase activity"/>
    <property type="evidence" value="ECO:0007669"/>
    <property type="project" value="UniProtKB-KW"/>
</dbReference>
<feature type="domain" description="LD-carboxypeptidase N-terminal" evidence="7">
    <location>
        <begin position="48"/>
        <end position="164"/>
    </location>
</feature>